<evidence type="ECO:0000256" key="1">
    <source>
        <dbReference type="SAM" id="Phobius"/>
    </source>
</evidence>
<gene>
    <name evidence="2" type="ORF">IAC85_05775</name>
</gene>
<feature type="transmembrane region" description="Helical" evidence="1">
    <location>
        <begin position="16"/>
        <end position="38"/>
    </location>
</feature>
<organism evidence="2 3">
    <name type="scientific">Candidatus Faecenecus gallistercoris</name>
    <dbReference type="NCBI Taxonomy" id="2840793"/>
    <lineage>
        <taxon>Bacteria</taxon>
        <taxon>Bacillati</taxon>
        <taxon>Bacillota</taxon>
        <taxon>Bacillota incertae sedis</taxon>
        <taxon>Candidatus Faecenecus</taxon>
    </lineage>
</organism>
<protein>
    <submittedName>
        <fullName evidence="2">Uncharacterized protein</fullName>
    </submittedName>
</protein>
<accession>A0A9D1CKZ1</accession>
<comment type="caution">
    <text evidence="2">The sequence shown here is derived from an EMBL/GenBank/DDBJ whole genome shotgun (WGS) entry which is preliminary data.</text>
</comment>
<proteinExistence type="predicted"/>
<sequence>MNKKMNKKLNNQKKKLFLFIGIAVIVVIVLAIVFFVALGGKKNDNGGSTGQTVLFDDAYNNTVNATNYKIQFTISKDDSSLVFTSNIDDSYQEITEQKTTPDESLLSRYFVDYENLDLYYLSEVGNTMDHFEGIYDLKAIYTVLDQNSAKNVVDDDTVEYVIPNLQAYNYMFTYLDIVKEIADIDFESITDDVVITVN</sequence>
<reference evidence="2" key="1">
    <citation type="submission" date="2020-10" db="EMBL/GenBank/DDBJ databases">
        <authorList>
            <person name="Gilroy R."/>
        </authorList>
    </citation>
    <scope>NUCLEOTIDE SEQUENCE</scope>
    <source>
        <strain evidence="2">CHK165-10780</strain>
    </source>
</reference>
<keyword evidence="1" id="KW-0812">Transmembrane</keyword>
<reference evidence="2" key="2">
    <citation type="journal article" date="2021" name="PeerJ">
        <title>Extensive microbial diversity within the chicken gut microbiome revealed by metagenomics and culture.</title>
        <authorList>
            <person name="Gilroy R."/>
            <person name="Ravi A."/>
            <person name="Getino M."/>
            <person name="Pursley I."/>
            <person name="Horton D.L."/>
            <person name="Alikhan N.F."/>
            <person name="Baker D."/>
            <person name="Gharbi K."/>
            <person name="Hall N."/>
            <person name="Watson M."/>
            <person name="Adriaenssens E.M."/>
            <person name="Foster-Nyarko E."/>
            <person name="Jarju S."/>
            <person name="Secka A."/>
            <person name="Antonio M."/>
            <person name="Oren A."/>
            <person name="Chaudhuri R.R."/>
            <person name="La Ragione R."/>
            <person name="Hildebrand F."/>
            <person name="Pallen M.J."/>
        </authorList>
    </citation>
    <scope>NUCLEOTIDE SEQUENCE</scope>
    <source>
        <strain evidence="2">CHK165-10780</strain>
    </source>
</reference>
<feature type="non-terminal residue" evidence="2">
    <location>
        <position position="198"/>
    </location>
</feature>
<dbReference type="Proteomes" id="UP000886725">
    <property type="component" value="Unassembled WGS sequence"/>
</dbReference>
<dbReference type="AlphaFoldDB" id="A0A9D1CKZ1"/>
<name>A0A9D1CKZ1_9FIRM</name>
<dbReference type="EMBL" id="DVFU01000112">
    <property type="protein sequence ID" value="HIQ65227.1"/>
    <property type="molecule type" value="Genomic_DNA"/>
</dbReference>
<evidence type="ECO:0000313" key="2">
    <source>
        <dbReference type="EMBL" id="HIQ65227.1"/>
    </source>
</evidence>
<keyword evidence="1" id="KW-0472">Membrane</keyword>
<evidence type="ECO:0000313" key="3">
    <source>
        <dbReference type="Proteomes" id="UP000886725"/>
    </source>
</evidence>
<keyword evidence="1" id="KW-1133">Transmembrane helix</keyword>